<evidence type="ECO:0000256" key="6">
    <source>
        <dbReference type="RuleBase" id="RU004355"/>
    </source>
</evidence>
<evidence type="ECO:0000256" key="1">
    <source>
        <dbReference type="ARBA" id="ARBA00022490"/>
    </source>
</evidence>
<comment type="similarity">
    <text evidence="5 6">Belongs to the XseA family.</text>
</comment>
<evidence type="ECO:0000256" key="4">
    <source>
        <dbReference type="ARBA" id="ARBA00022839"/>
    </source>
</evidence>
<dbReference type="GO" id="GO:0005737">
    <property type="term" value="C:cytoplasm"/>
    <property type="evidence" value="ECO:0007669"/>
    <property type="project" value="UniProtKB-SubCell"/>
</dbReference>
<dbReference type="GO" id="GO:0009318">
    <property type="term" value="C:exodeoxyribonuclease VII complex"/>
    <property type="evidence" value="ECO:0007669"/>
    <property type="project" value="UniProtKB-UniRule"/>
</dbReference>
<feature type="domain" description="Exonuclease VII large subunit C-terminal" evidence="8">
    <location>
        <begin position="124"/>
        <end position="439"/>
    </location>
</feature>
<dbReference type="CDD" id="cd04489">
    <property type="entry name" value="ExoVII_LU_OBF"/>
    <property type="match status" value="1"/>
</dbReference>
<keyword evidence="11" id="KW-1185">Reference proteome</keyword>
<dbReference type="GO" id="GO:0003676">
    <property type="term" value="F:nucleic acid binding"/>
    <property type="evidence" value="ECO:0007669"/>
    <property type="project" value="InterPro"/>
</dbReference>
<feature type="coiled-coil region" evidence="7">
    <location>
        <begin position="280"/>
        <end position="330"/>
    </location>
</feature>
<dbReference type="AlphaFoldDB" id="A0A1M7P7E5"/>
<evidence type="ECO:0000256" key="3">
    <source>
        <dbReference type="ARBA" id="ARBA00022801"/>
    </source>
</evidence>
<comment type="catalytic activity">
    <reaction evidence="5 6">
        <text>Exonucleolytic cleavage in either 5'- to 3'- or 3'- to 5'-direction to yield nucleoside 5'-phosphates.</text>
        <dbReference type="EC" id="3.1.11.6"/>
    </reaction>
</comment>
<dbReference type="InterPro" id="IPR020579">
    <property type="entry name" value="Exonuc_VII_lsu_C"/>
</dbReference>
<comment type="function">
    <text evidence="5">Bidirectionally degrades single-stranded DNA into large acid-insoluble oligonucleotides, which are then degraded further into small acid-soluble oligonucleotides.</text>
</comment>
<sequence>MEERYLSVTALTKYIKKKFDVDQHLNHIWLKGEISNFKHHSRGHMYMTIKDDNASIRAVMFQRQNQSLPFTPENGMKILLTGHVSVFEIQGQYQLYIQDMQPDGIGALHLAFEQLKEKLFKEGLFDKVHKKDLPKYPSQIAVLTSPTGAAIRDILTTLERRYPIAHILIIPVLVQGKQATKSIVDGIISANQFSEIDLIIVGRGGGSLEELWCFNEEEVARAIFQSELPVISAVGHETDITISDMVADVRAPTPTAAAELAVPSKLDLIEKIINLDQFIYKHMIHKIEQYEERLSSIEKSYVFKYPERLVEEKEQRLDRAMEHITKHMDNLITSKTVNYHNIEKRFSFVLTTTQIKHKEEKVSQLMNRLHRASTQHIDNKKNAFSKKLSQLDLLNPTRIMSRGYSITYKKDRSIIKSIENLRKKDAIVVRLTDGHAECTIDHIRKEDQNERKK</sequence>
<dbReference type="PANTHER" id="PTHR30008:SF0">
    <property type="entry name" value="EXODEOXYRIBONUCLEASE 7 LARGE SUBUNIT"/>
    <property type="match status" value="1"/>
</dbReference>
<evidence type="ECO:0000259" key="8">
    <source>
        <dbReference type="Pfam" id="PF02601"/>
    </source>
</evidence>
<dbReference type="GO" id="GO:0006308">
    <property type="term" value="P:DNA catabolic process"/>
    <property type="evidence" value="ECO:0007669"/>
    <property type="project" value="UniProtKB-UniRule"/>
</dbReference>
<dbReference type="HAMAP" id="MF_00378">
    <property type="entry name" value="Exonuc_7_L"/>
    <property type="match status" value="1"/>
</dbReference>
<dbReference type="Pfam" id="PF02601">
    <property type="entry name" value="Exonuc_VII_L"/>
    <property type="match status" value="1"/>
</dbReference>
<feature type="domain" description="OB-fold nucleic acid binding" evidence="9">
    <location>
        <begin position="6"/>
        <end position="101"/>
    </location>
</feature>
<dbReference type="Pfam" id="PF13742">
    <property type="entry name" value="tRNA_anti_2"/>
    <property type="match status" value="1"/>
</dbReference>
<dbReference type="GO" id="GO:0008855">
    <property type="term" value="F:exodeoxyribonuclease VII activity"/>
    <property type="evidence" value="ECO:0007669"/>
    <property type="project" value="UniProtKB-UniRule"/>
</dbReference>
<dbReference type="Proteomes" id="UP000184184">
    <property type="component" value="Unassembled WGS sequence"/>
</dbReference>
<dbReference type="EC" id="3.1.11.6" evidence="5"/>
<dbReference type="RefSeq" id="WP_073201737.1">
    <property type="nucleotide sequence ID" value="NZ_FRCZ01000003.1"/>
</dbReference>
<dbReference type="STRING" id="1027249.SAMN05216179_2052"/>
<evidence type="ECO:0000256" key="5">
    <source>
        <dbReference type="HAMAP-Rule" id="MF_00378"/>
    </source>
</evidence>
<comment type="subunit">
    <text evidence="5">Heterooligomer composed of large and small subunits.</text>
</comment>
<dbReference type="OrthoDB" id="9802795at2"/>
<reference evidence="10 11" key="1">
    <citation type="submission" date="2016-11" db="EMBL/GenBank/DDBJ databases">
        <authorList>
            <person name="Jaros S."/>
            <person name="Januszkiewicz K."/>
            <person name="Wedrychowicz H."/>
        </authorList>
    </citation>
    <scope>NUCLEOTIDE SEQUENCE [LARGE SCALE GENOMIC DNA]</scope>
    <source>
        <strain evidence="10 11">CGMCC 1.10681</strain>
    </source>
</reference>
<dbReference type="PANTHER" id="PTHR30008">
    <property type="entry name" value="EXODEOXYRIBONUCLEASE 7 LARGE SUBUNIT"/>
    <property type="match status" value="1"/>
</dbReference>
<evidence type="ECO:0000313" key="10">
    <source>
        <dbReference type="EMBL" id="SHN12530.1"/>
    </source>
</evidence>
<dbReference type="NCBIfam" id="TIGR00237">
    <property type="entry name" value="xseA"/>
    <property type="match status" value="1"/>
</dbReference>
<evidence type="ECO:0000259" key="9">
    <source>
        <dbReference type="Pfam" id="PF13742"/>
    </source>
</evidence>
<accession>A0A1M7P7E5</accession>
<comment type="subcellular location">
    <subcellularLocation>
        <location evidence="5 6">Cytoplasm</location>
    </subcellularLocation>
</comment>
<dbReference type="EMBL" id="FRCZ01000003">
    <property type="protein sequence ID" value="SHN12530.1"/>
    <property type="molecule type" value="Genomic_DNA"/>
</dbReference>
<organism evidence="10 11">
    <name type="scientific">Gracilibacillus kekensis</name>
    <dbReference type="NCBI Taxonomy" id="1027249"/>
    <lineage>
        <taxon>Bacteria</taxon>
        <taxon>Bacillati</taxon>
        <taxon>Bacillota</taxon>
        <taxon>Bacilli</taxon>
        <taxon>Bacillales</taxon>
        <taxon>Bacillaceae</taxon>
        <taxon>Gracilibacillus</taxon>
    </lineage>
</organism>
<protein>
    <recommendedName>
        <fullName evidence="5">Exodeoxyribonuclease 7 large subunit</fullName>
        <ecNumber evidence="5">3.1.11.6</ecNumber>
    </recommendedName>
    <alternativeName>
        <fullName evidence="5">Exodeoxyribonuclease VII large subunit</fullName>
        <shortName evidence="5">Exonuclease VII large subunit</shortName>
    </alternativeName>
</protein>
<name>A0A1M7P7E5_9BACI</name>
<evidence type="ECO:0000313" key="11">
    <source>
        <dbReference type="Proteomes" id="UP000184184"/>
    </source>
</evidence>
<dbReference type="InterPro" id="IPR003753">
    <property type="entry name" value="Exonuc_VII_L"/>
</dbReference>
<keyword evidence="1 5" id="KW-0963">Cytoplasm</keyword>
<dbReference type="InterPro" id="IPR025824">
    <property type="entry name" value="OB-fold_nuc-bd_dom"/>
</dbReference>
<evidence type="ECO:0000256" key="2">
    <source>
        <dbReference type="ARBA" id="ARBA00022722"/>
    </source>
</evidence>
<gene>
    <name evidence="5" type="primary">xseA</name>
    <name evidence="10" type="ORF">SAMN05216179_2052</name>
</gene>
<keyword evidence="4 5" id="KW-0269">Exonuclease</keyword>
<evidence type="ECO:0000256" key="7">
    <source>
        <dbReference type="SAM" id="Coils"/>
    </source>
</evidence>
<keyword evidence="2 5" id="KW-0540">Nuclease</keyword>
<proteinExistence type="inferred from homology"/>
<keyword evidence="3 5" id="KW-0378">Hydrolase</keyword>
<keyword evidence="7" id="KW-0175">Coiled coil</keyword>